<dbReference type="CDD" id="cd06127">
    <property type="entry name" value="DEDDh"/>
    <property type="match status" value="1"/>
</dbReference>
<dbReference type="RefSeq" id="WP_259628633.1">
    <property type="nucleotide sequence ID" value="NZ_JANYMP010000030.1"/>
</dbReference>
<dbReference type="GO" id="GO:0003676">
    <property type="term" value="F:nucleic acid binding"/>
    <property type="evidence" value="ECO:0007669"/>
    <property type="project" value="InterPro"/>
</dbReference>
<dbReference type="AlphaFoldDB" id="A0A9X2VVX6"/>
<dbReference type="InterPro" id="IPR012337">
    <property type="entry name" value="RNaseH-like_sf"/>
</dbReference>
<evidence type="ECO:0000259" key="1">
    <source>
        <dbReference type="Pfam" id="PF00929"/>
    </source>
</evidence>
<keyword evidence="2" id="KW-0540">Nuclease</keyword>
<feature type="domain" description="Exonuclease" evidence="1">
    <location>
        <begin position="5"/>
        <end position="66"/>
    </location>
</feature>
<evidence type="ECO:0000313" key="2">
    <source>
        <dbReference type="EMBL" id="MCS7483172.1"/>
    </source>
</evidence>
<reference evidence="2" key="1">
    <citation type="submission" date="2022-08" db="EMBL/GenBank/DDBJ databases">
        <authorList>
            <person name="Tistechok S."/>
            <person name="Samborskyy M."/>
            <person name="Roman I."/>
        </authorList>
    </citation>
    <scope>NUCLEOTIDE SEQUENCE</scope>
    <source>
        <strain evidence="2">DSM 103496</strain>
    </source>
</reference>
<proteinExistence type="predicted"/>
<sequence length="70" mass="7647">MGYAVVDVETTGIHPGRHHRVVEVAVVRLDTEGRVLDEWCTLVNPERDLGPQHVHGITAAEARLAPAWAA</sequence>
<dbReference type="Gene3D" id="3.30.420.10">
    <property type="entry name" value="Ribonuclease H-like superfamily/Ribonuclease H"/>
    <property type="match status" value="1"/>
</dbReference>
<dbReference type="SUPFAM" id="SSF53098">
    <property type="entry name" value="Ribonuclease H-like"/>
    <property type="match status" value="1"/>
</dbReference>
<evidence type="ECO:0000313" key="3">
    <source>
        <dbReference type="Proteomes" id="UP001141259"/>
    </source>
</evidence>
<dbReference type="InterPro" id="IPR013520">
    <property type="entry name" value="Ribonucl_H"/>
</dbReference>
<feature type="non-terminal residue" evidence="2">
    <location>
        <position position="70"/>
    </location>
</feature>
<keyword evidence="3" id="KW-1185">Reference proteome</keyword>
<accession>A0A9X2VVX6</accession>
<dbReference type="Pfam" id="PF00929">
    <property type="entry name" value="RNase_T"/>
    <property type="match status" value="1"/>
</dbReference>
<keyword evidence="2" id="KW-0269">Exonuclease</keyword>
<keyword evidence="2" id="KW-0378">Hydrolase</keyword>
<organism evidence="2 3">
    <name type="scientific">Umezawaea endophytica</name>
    <dbReference type="NCBI Taxonomy" id="1654476"/>
    <lineage>
        <taxon>Bacteria</taxon>
        <taxon>Bacillati</taxon>
        <taxon>Actinomycetota</taxon>
        <taxon>Actinomycetes</taxon>
        <taxon>Pseudonocardiales</taxon>
        <taxon>Pseudonocardiaceae</taxon>
        <taxon>Umezawaea</taxon>
    </lineage>
</organism>
<dbReference type="InterPro" id="IPR036397">
    <property type="entry name" value="RNaseH_sf"/>
</dbReference>
<name>A0A9X2VVX6_9PSEU</name>
<protein>
    <submittedName>
        <fullName evidence="2">Exonuclease domain-containing protein</fullName>
    </submittedName>
</protein>
<dbReference type="GO" id="GO:0004527">
    <property type="term" value="F:exonuclease activity"/>
    <property type="evidence" value="ECO:0007669"/>
    <property type="project" value="UniProtKB-KW"/>
</dbReference>
<comment type="caution">
    <text evidence="2">The sequence shown here is derived from an EMBL/GenBank/DDBJ whole genome shotgun (WGS) entry which is preliminary data.</text>
</comment>
<gene>
    <name evidence="2" type="ORF">NZH93_40550</name>
</gene>
<dbReference type="EMBL" id="JANYMP010000030">
    <property type="protein sequence ID" value="MCS7483172.1"/>
    <property type="molecule type" value="Genomic_DNA"/>
</dbReference>
<dbReference type="Proteomes" id="UP001141259">
    <property type="component" value="Unassembled WGS sequence"/>
</dbReference>